<proteinExistence type="predicted"/>
<evidence type="ECO:0000313" key="2">
    <source>
        <dbReference type="Proteomes" id="UP001159363"/>
    </source>
</evidence>
<sequence length="239" mass="26854">MKGAVRWPPNSAVAKRQWKLWKRPARAHTKPLDRLEAATLAASSSNCVCACVSYSSNGLGWCLTLGSRKGTRTPPPHTPETVEVALPAAPSSAKCAECRVISQAGRCCGNASMQGKWRVAMFHVLDFQVTLRLRSLRTRRPIPPLALETKTKSFTLHFHSRTYEDISWLCSCKKMMKLFCWPCLLFSKEKLAWNASGFCDLNNLQKAENKLCHSHIVCLKELKQFGKTHIEFAVSSQYQ</sequence>
<reference evidence="1 2" key="1">
    <citation type="submission" date="2023-02" db="EMBL/GenBank/DDBJ databases">
        <title>LHISI_Scaffold_Assembly.</title>
        <authorList>
            <person name="Stuart O.P."/>
            <person name="Cleave R."/>
            <person name="Magrath M.J.L."/>
            <person name="Mikheyev A.S."/>
        </authorList>
    </citation>
    <scope>NUCLEOTIDE SEQUENCE [LARGE SCALE GENOMIC DNA]</scope>
    <source>
        <strain evidence="1">Daus_M_001</strain>
        <tissue evidence="1">Leg muscle</tissue>
    </source>
</reference>
<dbReference type="Proteomes" id="UP001159363">
    <property type="component" value="Chromosome 10"/>
</dbReference>
<accession>A0ABQ9GM12</accession>
<evidence type="ECO:0000313" key="1">
    <source>
        <dbReference type="EMBL" id="KAJ8873057.1"/>
    </source>
</evidence>
<keyword evidence="2" id="KW-1185">Reference proteome</keyword>
<organism evidence="1 2">
    <name type="scientific">Dryococelus australis</name>
    <dbReference type="NCBI Taxonomy" id="614101"/>
    <lineage>
        <taxon>Eukaryota</taxon>
        <taxon>Metazoa</taxon>
        <taxon>Ecdysozoa</taxon>
        <taxon>Arthropoda</taxon>
        <taxon>Hexapoda</taxon>
        <taxon>Insecta</taxon>
        <taxon>Pterygota</taxon>
        <taxon>Neoptera</taxon>
        <taxon>Polyneoptera</taxon>
        <taxon>Phasmatodea</taxon>
        <taxon>Verophasmatodea</taxon>
        <taxon>Anareolatae</taxon>
        <taxon>Phasmatidae</taxon>
        <taxon>Eurycanthinae</taxon>
        <taxon>Dryococelus</taxon>
    </lineage>
</organism>
<gene>
    <name evidence="1" type="ORF">PR048_026673</name>
</gene>
<comment type="caution">
    <text evidence="1">The sequence shown here is derived from an EMBL/GenBank/DDBJ whole genome shotgun (WGS) entry which is preliminary data.</text>
</comment>
<protein>
    <submittedName>
        <fullName evidence="1">Uncharacterized protein</fullName>
    </submittedName>
</protein>
<name>A0ABQ9GM12_9NEOP</name>
<dbReference type="EMBL" id="JARBHB010000011">
    <property type="protein sequence ID" value="KAJ8873057.1"/>
    <property type="molecule type" value="Genomic_DNA"/>
</dbReference>